<evidence type="ECO:0000256" key="2">
    <source>
        <dbReference type="SAM" id="MobiDB-lite"/>
    </source>
</evidence>
<name>A0A9P8UWY0_9PEZI</name>
<evidence type="ECO:0000313" key="3">
    <source>
        <dbReference type="EMBL" id="KAH6659474.1"/>
    </source>
</evidence>
<dbReference type="GO" id="GO:0003676">
    <property type="term" value="F:nucleic acid binding"/>
    <property type="evidence" value="ECO:0007669"/>
    <property type="project" value="InterPro"/>
</dbReference>
<dbReference type="RefSeq" id="XP_045963605.1">
    <property type="nucleotide sequence ID" value="XM_046099102.1"/>
</dbReference>
<comment type="caution">
    <text evidence="3">The sequence shown here is derived from an EMBL/GenBank/DDBJ whole genome shotgun (WGS) entry which is preliminary data.</text>
</comment>
<protein>
    <submittedName>
        <fullName evidence="3">MT-A70 family</fullName>
    </submittedName>
</protein>
<gene>
    <name evidence="3" type="ORF">BKA67DRAFT_529627</name>
</gene>
<dbReference type="PANTHER" id="PTHR12829:SF4">
    <property type="entry name" value="N(6)-ADENINE-SPECIFIC METHYLTRANSFERASE METTL4"/>
    <property type="match status" value="1"/>
</dbReference>
<dbReference type="InterPro" id="IPR007757">
    <property type="entry name" value="MT-A70-like"/>
</dbReference>
<accession>A0A9P8UWY0</accession>
<dbReference type="GO" id="GO:0008168">
    <property type="term" value="F:methyltransferase activity"/>
    <property type="evidence" value="ECO:0007669"/>
    <property type="project" value="InterPro"/>
</dbReference>
<evidence type="ECO:0000256" key="1">
    <source>
        <dbReference type="PROSITE-ProRule" id="PRU00489"/>
    </source>
</evidence>
<dbReference type="GO" id="GO:0005634">
    <property type="term" value="C:nucleus"/>
    <property type="evidence" value="ECO:0007669"/>
    <property type="project" value="TreeGrafter"/>
</dbReference>
<keyword evidence="4" id="KW-1185">Reference proteome</keyword>
<dbReference type="EMBL" id="JAGPXC010000001">
    <property type="protein sequence ID" value="KAH6659474.1"/>
    <property type="molecule type" value="Genomic_DNA"/>
</dbReference>
<dbReference type="PROSITE" id="PS00092">
    <property type="entry name" value="N6_MTASE"/>
    <property type="match status" value="1"/>
</dbReference>
<feature type="compositionally biased region" description="Polar residues" evidence="2">
    <location>
        <begin position="52"/>
        <end position="64"/>
    </location>
</feature>
<dbReference type="GeneID" id="70127994"/>
<dbReference type="OrthoDB" id="61116at2759"/>
<feature type="region of interest" description="Disordered" evidence="2">
    <location>
        <begin position="45"/>
        <end position="64"/>
    </location>
</feature>
<dbReference type="Pfam" id="PF05063">
    <property type="entry name" value="MT-A70"/>
    <property type="match status" value="1"/>
</dbReference>
<reference evidence="3" key="1">
    <citation type="journal article" date="2021" name="Nat. Commun.">
        <title>Genetic determinants of endophytism in the Arabidopsis root mycobiome.</title>
        <authorList>
            <person name="Mesny F."/>
            <person name="Miyauchi S."/>
            <person name="Thiergart T."/>
            <person name="Pickel B."/>
            <person name="Atanasova L."/>
            <person name="Karlsson M."/>
            <person name="Huettel B."/>
            <person name="Barry K.W."/>
            <person name="Haridas S."/>
            <person name="Chen C."/>
            <person name="Bauer D."/>
            <person name="Andreopoulos W."/>
            <person name="Pangilinan J."/>
            <person name="LaButti K."/>
            <person name="Riley R."/>
            <person name="Lipzen A."/>
            <person name="Clum A."/>
            <person name="Drula E."/>
            <person name="Henrissat B."/>
            <person name="Kohler A."/>
            <person name="Grigoriev I.V."/>
            <person name="Martin F.M."/>
            <person name="Hacquard S."/>
        </authorList>
    </citation>
    <scope>NUCLEOTIDE SEQUENCE</scope>
    <source>
        <strain evidence="3">MPI-SDFR-AT-0073</strain>
    </source>
</reference>
<dbReference type="PROSITE" id="PS51143">
    <property type="entry name" value="MT_A70"/>
    <property type="match status" value="1"/>
</dbReference>
<dbReference type="PANTHER" id="PTHR12829">
    <property type="entry name" value="N6-ADENOSINE-METHYLTRANSFERASE"/>
    <property type="match status" value="1"/>
</dbReference>
<organism evidence="3 4">
    <name type="scientific">Truncatella angustata</name>
    <dbReference type="NCBI Taxonomy" id="152316"/>
    <lineage>
        <taxon>Eukaryota</taxon>
        <taxon>Fungi</taxon>
        <taxon>Dikarya</taxon>
        <taxon>Ascomycota</taxon>
        <taxon>Pezizomycotina</taxon>
        <taxon>Sordariomycetes</taxon>
        <taxon>Xylariomycetidae</taxon>
        <taxon>Amphisphaeriales</taxon>
        <taxon>Sporocadaceae</taxon>
        <taxon>Truncatella</taxon>
    </lineage>
</organism>
<proteinExistence type="inferred from homology"/>
<dbReference type="SUPFAM" id="SSF53335">
    <property type="entry name" value="S-adenosyl-L-methionine-dependent methyltransferases"/>
    <property type="match status" value="1"/>
</dbReference>
<dbReference type="InterPro" id="IPR029063">
    <property type="entry name" value="SAM-dependent_MTases_sf"/>
</dbReference>
<evidence type="ECO:0000313" key="4">
    <source>
        <dbReference type="Proteomes" id="UP000758603"/>
    </source>
</evidence>
<dbReference type="GO" id="GO:0032259">
    <property type="term" value="P:methylation"/>
    <property type="evidence" value="ECO:0007669"/>
    <property type="project" value="InterPro"/>
</dbReference>
<dbReference type="Proteomes" id="UP000758603">
    <property type="component" value="Unassembled WGS sequence"/>
</dbReference>
<comment type="similarity">
    <text evidence="1">Belongs to the MT-A70-like family.</text>
</comment>
<dbReference type="AlphaFoldDB" id="A0A9P8UWY0"/>
<sequence>MESCILFANTDRSILVVDIPRSIELAQIVTPQHVDRQLISCKALDEPWQTRDPGQSQNPSMSRSASAAIDELMIGAVVQEALQEVRGAYTGPWLLPRVTESQQRGNTKDAAMSHKRKPSIHDNEQINEVPVPYIPPGSHYLLGAIASQRDEFLKTAPTFDLMVLDPPWPSRSVRRKKNRYSTAYDMQDTRSLLSLIPIASHLKSNGLIAIWVTNKPAVVDLLKSPGGMFDQWDLESIAEWVWVKVTSKGVPVVDLESVWRKPWERLLIARKKSGSMRLCPDRKVIFGVPDLHSRKPNLSSLFKEVLPENYLALEVFSRNLTADWWSWGDQTLMFQQRHHWIEGTISEGCEINDPRRHD</sequence>
<dbReference type="InterPro" id="IPR002052">
    <property type="entry name" value="DNA_methylase_N6_adenine_CS"/>
</dbReference>